<name>A0A2V1P4W0_9RHOB</name>
<organism evidence="11 12">
    <name type="scientific">Salibaculum griseiflavum</name>
    <dbReference type="NCBI Taxonomy" id="1914409"/>
    <lineage>
        <taxon>Bacteria</taxon>
        <taxon>Pseudomonadati</taxon>
        <taxon>Pseudomonadota</taxon>
        <taxon>Alphaproteobacteria</taxon>
        <taxon>Rhodobacterales</taxon>
        <taxon>Roseobacteraceae</taxon>
        <taxon>Salibaculum</taxon>
    </lineage>
</organism>
<dbReference type="Proteomes" id="UP000245293">
    <property type="component" value="Unassembled WGS sequence"/>
</dbReference>
<evidence type="ECO:0000256" key="8">
    <source>
        <dbReference type="ARBA" id="ARBA00023316"/>
    </source>
</evidence>
<dbReference type="Gene3D" id="2.40.440.10">
    <property type="entry name" value="L,D-transpeptidase catalytic domain-like"/>
    <property type="match status" value="1"/>
</dbReference>
<dbReference type="PANTHER" id="PTHR30582">
    <property type="entry name" value="L,D-TRANSPEPTIDASE"/>
    <property type="match status" value="1"/>
</dbReference>
<dbReference type="GO" id="GO:0008360">
    <property type="term" value="P:regulation of cell shape"/>
    <property type="evidence" value="ECO:0007669"/>
    <property type="project" value="UniProtKB-UniRule"/>
</dbReference>
<comment type="caution">
    <text evidence="11">The sequence shown here is derived from an EMBL/GenBank/DDBJ whole genome shotgun (WGS) entry which is preliminary data.</text>
</comment>
<evidence type="ECO:0000256" key="3">
    <source>
        <dbReference type="ARBA" id="ARBA00022676"/>
    </source>
</evidence>
<evidence type="ECO:0000313" key="12">
    <source>
        <dbReference type="Proteomes" id="UP000245293"/>
    </source>
</evidence>
<gene>
    <name evidence="11" type="ORF">DFK10_12405</name>
</gene>
<evidence type="ECO:0000256" key="4">
    <source>
        <dbReference type="ARBA" id="ARBA00022679"/>
    </source>
</evidence>
<dbReference type="GO" id="GO:0016757">
    <property type="term" value="F:glycosyltransferase activity"/>
    <property type="evidence" value="ECO:0007669"/>
    <property type="project" value="UniProtKB-KW"/>
</dbReference>
<feature type="active site" description="Nucleophile" evidence="9">
    <location>
        <position position="136"/>
    </location>
</feature>
<evidence type="ECO:0000256" key="9">
    <source>
        <dbReference type="PROSITE-ProRule" id="PRU01373"/>
    </source>
</evidence>
<feature type="active site" description="Proton donor/acceptor" evidence="9">
    <location>
        <position position="120"/>
    </location>
</feature>
<dbReference type="GO" id="GO:0018104">
    <property type="term" value="P:peptidoglycan-protein cross-linking"/>
    <property type="evidence" value="ECO:0007669"/>
    <property type="project" value="TreeGrafter"/>
</dbReference>
<reference evidence="12" key="1">
    <citation type="submission" date="2018-05" db="EMBL/GenBank/DDBJ databases">
        <authorList>
            <person name="Du Z."/>
            <person name="Wang X."/>
        </authorList>
    </citation>
    <scope>NUCLEOTIDE SEQUENCE [LARGE SCALE GENOMIC DNA]</scope>
    <source>
        <strain evidence="12">WDS4C29</strain>
    </source>
</reference>
<keyword evidence="5" id="KW-0378">Hydrolase</keyword>
<comment type="similarity">
    <text evidence="2">Belongs to the YkuD family.</text>
</comment>
<evidence type="ECO:0000313" key="11">
    <source>
        <dbReference type="EMBL" id="PWG16332.1"/>
    </source>
</evidence>
<keyword evidence="7 9" id="KW-0573">Peptidoglycan synthesis</keyword>
<evidence type="ECO:0000259" key="10">
    <source>
        <dbReference type="PROSITE" id="PS52029"/>
    </source>
</evidence>
<protein>
    <recommendedName>
        <fullName evidence="10">L,D-TPase catalytic domain-containing protein</fullName>
    </recommendedName>
</protein>
<dbReference type="AlphaFoldDB" id="A0A2V1P4W0"/>
<keyword evidence="6 9" id="KW-0133">Cell shape</keyword>
<dbReference type="PROSITE" id="PS52029">
    <property type="entry name" value="LD_TPASE"/>
    <property type="match status" value="1"/>
</dbReference>
<evidence type="ECO:0000256" key="5">
    <source>
        <dbReference type="ARBA" id="ARBA00022801"/>
    </source>
</evidence>
<accession>A0A2V1P4W0</accession>
<dbReference type="GO" id="GO:0071972">
    <property type="term" value="F:peptidoglycan L,D-transpeptidase activity"/>
    <property type="evidence" value="ECO:0007669"/>
    <property type="project" value="TreeGrafter"/>
</dbReference>
<dbReference type="InterPro" id="IPR050979">
    <property type="entry name" value="LD-transpeptidase"/>
</dbReference>
<keyword evidence="3" id="KW-0328">Glycosyltransferase</keyword>
<dbReference type="InterPro" id="IPR038063">
    <property type="entry name" value="Transpep_catalytic_dom"/>
</dbReference>
<evidence type="ECO:0000256" key="2">
    <source>
        <dbReference type="ARBA" id="ARBA00005992"/>
    </source>
</evidence>
<proteinExistence type="inferred from homology"/>
<dbReference type="OrthoDB" id="9795305at2"/>
<dbReference type="Pfam" id="PF03734">
    <property type="entry name" value="YkuD"/>
    <property type="match status" value="1"/>
</dbReference>
<dbReference type="GO" id="GO:0005576">
    <property type="term" value="C:extracellular region"/>
    <property type="evidence" value="ECO:0007669"/>
    <property type="project" value="TreeGrafter"/>
</dbReference>
<dbReference type="EMBL" id="QETF01000015">
    <property type="protein sequence ID" value="PWG16332.1"/>
    <property type="molecule type" value="Genomic_DNA"/>
</dbReference>
<evidence type="ECO:0000256" key="7">
    <source>
        <dbReference type="ARBA" id="ARBA00022984"/>
    </source>
</evidence>
<dbReference type="InterPro" id="IPR005490">
    <property type="entry name" value="LD_TPept_cat_dom"/>
</dbReference>
<dbReference type="UniPathway" id="UPA00219"/>
<dbReference type="GO" id="GO:0071555">
    <property type="term" value="P:cell wall organization"/>
    <property type="evidence" value="ECO:0007669"/>
    <property type="project" value="UniProtKB-UniRule"/>
</dbReference>
<dbReference type="SUPFAM" id="SSF141523">
    <property type="entry name" value="L,D-transpeptidase catalytic domain-like"/>
    <property type="match status" value="1"/>
</dbReference>
<dbReference type="PANTHER" id="PTHR30582:SF24">
    <property type="entry name" value="L,D-TRANSPEPTIDASE ERFK_SRFK-RELATED"/>
    <property type="match status" value="1"/>
</dbReference>
<keyword evidence="8 9" id="KW-0961">Cell wall biogenesis/degradation</keyword>
<evidence type="ECO:0000256" key="6">
    <source>
        <dbReference type="ARBA" id="ARBA00022960"/>
    </source>
</evidence>
<comment type="pathway">
    <text evidence="1 9">Cell wall biogenesis; peptidoglycan biosynthesis.</text>
</comment>
<sequence>MGYEIPPELQAGVVPITPGHDPGEIHVVTNRRWLYLTLYDGAAIRYPIAVGAAGLSFRGAAYIGDKRHWPRWQPTRNMIRREPEKYGPYAAGIPGGPQNPLGARALYLYRNGRDTLYRIHGTSQPWSIGRAGSSGCIRMFNSHVAHLFEQVHIGTRVVAHDNV</sequence>
<dbReference type="CDD" id="cd16913">
    <property type="entry name" value="YkuD_like"/>
    <property type="match status" value="1"/>
</dbReference>
<keyword evidence="12" id="KW-1185">Reference proteome</keyword>
<evidence type="ECO:0000256" key="1">
    <source>
        <dbReference type="ARBA" id="ARBA00004752"/>
    </source>
</evidence>
<feature type="domain" description="L,D-TPase catalytic" evidence="10">
    <location>
        <begin position="23"/>
        <end position="160"/>
    </location>
</feature>
<keyword evidence="4" id="KW-0808">Transferase</keyword>